<keyword evidence="1" id="KW-0963">Cytoplasm</keyword>
<comment type="caution">
    <text evidence="3">The sequence shown here is derived from an EMBL/GenBank/DDBJ whole genome shotgun (WGS) entry which is preliminary data.</text>
</comment>
<keyword evidence="2" id="KW-0501">Molybdenum cofactor biosynthesis</keyword>
<dbReference type="InterPro" id="IPR016193">
    <property type="entry name" value="Cytidine_deaminase-like"/>
</dbReference>
<sequence length="232" mass="24035">MRTPGHDFELAAGWMFHEGVVDEADDLDRVAYCTDTDLTPEQELNVVTVTTAGPPRRTPGGRYPGITSASSACGVCGTDSIEEVFAGLGGRPTTVPQVPFDAEVLRALPDAMREQQRLFDRTGGLHAAGLAGADGELSVVREDVGRHNAVDKISGAVLLGAARVSGPAALVTSGRLGFEIVQKAVAAGVSAVVGVGAPTSLSVELARRTSLLLVGWSRGDRAVVYAGADRLT</sequence>
<reference evidence="3" key="1">
    <citation type="journal article" date="2022" name="Cell">
        <title>Repeat-based holocentromeres influence genome architecture and karyotype evolution.</title>
        <authorList>
            <person name="Hofstatter P.G."/>
            <person name="Thangavel G."/>
            <person name="Lux T."/>
            <person name="Neumann P."/>
            <person name="Vondrak T."/>
            <person name="Novak P."/>
            <person name="Zhang M."/>
            <person name="Costa L."/>
            <person name="Castellani M."/>
            <person name="Scott A."/>
            <person name="Toegelov H."/>
            <person name="Fuchs J."/>
            <person name="Mata-Sucre Y."/>
            <person name="Dias Y."/>
            <person name="Vanzela A.L.L."/>
            <person name="Huettel B."/>
            <person name="Almeida C.C.S."/>
            <person name="Simkova H."/>
            <person name="Souza G."/>
            <person name="Pedrosa-Harand A."/>
            <person name="Macas J."/>
            <person name="Mayer K.F.X."/>
            <person name="Houben A."/>
            <person name="Marques A."/>
        </authorList>
    </citation>
    <scope>NUCLEOTIDE SEQUENCE</scope>
    <source>
        <strain evidence="3">RhyBre1mFocal</strain>
    </source>
</reference>
<dbReference type="Gene3D" id="3.40.140.10">
    <property type="entry name" value="Cytidine Deaminase, domain 2"/>
    <property type="match status" value="1"/>
</dbReference>
<dbReference type="GO" id="GO:0006777">
    <property type="term" value="P:Mo-molybdopterin cofactor biosynthetic process"/>
    <property type="evidence" value="ECO:0007669"/>
    <property type="project" value="UniProtKB-KW"/>
</dbReference>
<evidence type="ECO:0000256" key="2">
    <source>
        <dbReference type="ARBA" id="ARBA00023150"/>
    </source>
</evidence>
<dbReference type="AlphaFoldDB" id="A0A9P9Z8F4"/>
<proteinExistence type="predicted"/>
<gene>
    <name evidence="3" type="ORF">LUZ63_020579</name>
</gene>
<dbReference type="Gene3D" id="3.10.20.10">
    <property type="match status" value="1"/>
</dbReference>
<dbReference type="InterPro" id="IPR003786">
    <property type="entry name" value="FdhD"/>
</dbReference>
<dbReference type="Proteomes" id="UP001151287">
    <property type="component" value="Unassembled WGS sequence"/>
</dbReference>
<keyword evidence="4" id="KW-1185">Reference proteome</keyword>
<evidence type="ECO:0000313" key="3">
    <source>
        <dbReference type="EMBL" id="KAJ1684286.1"/>
    </source>
</evidence>
<dbReference type="SUPFAM" id="SSF53927">
    <property type="entry name" value="Cytidine deaminase-like"/>
    <property type="match status" value="1"/>
</dbReference>
<dbReference type="OrthoDB" id="5596741at2759"/>
<name>A0A9P9Z8F4_9POAL</name>
<dbReference type="GO" id="GO:0016783">
    <property type="term" value="F:sulfurtransferase activity"/>
    <property type="evidence" value="ECO:0007669"/>
    <property type="project" value="InterPro"/>
</dbReference>
<organism evidence="3 4">
    <name type="scientific">Rhynchospora breviuscula</name>
    <dbReference type="NCBI Taxonomy" id="2022672"/>
    <lineage>
        <taxon>Eukaryota</taxon>
        <taxon>Viridiplantae</taxon>
        <taxon>Streptophyta</taxon>
        <taxon>Embryophyta</taxon>
        <taxon>Tracheophyta</taxon>
        <taxon>Spermatophyta</taxon>
        <taxon>Magnoliopsida</taxon>
        <taxon>Liliopsida</taxon>
        <taxon>Poales</taxon>
        <taxon>Cyperaceae</taxon>
        <taxon>Cyperoideae</taxon>
        <taxon>Rhynchosporeae</taxon>
        <taxon>Rhynchospora</taxon>
    </lineage>
</organism>
<evidence type="ECO:0008006" key="5">
    <source>
        <dbReference type="Google" id="ProtNLM"/>
    </source>
</evidence>
<accession>A0A9P9Z8F4</accession>
<evidence type="ECO:0000313" key="4">
    <source>
        <dbReference type="Proteomes" id="UP001151287"/>
    </source>
</evidence>
<dbReference type="PANTHER" id="PTHR30592:SF1">
    <property type="entry name" value="SULFUR CARRIER PROTEIN FDHD"/>
    <property type="match status" value="1"/>
</dbReference>
<dbReference type="Pfam" id="PF02634">
    <property type="entry name" value="FdhD-NarQ"/>
    <property type="match status" value="1"/>
</dbReference>
<dbReference type="PANTHER" id="PTHR30592">
    <property type="entry name" value="FORMATE DEHYDROGENASE"/>
    <property type="match status" value="1"/>
</dbReference>
<dbReference type="EMBL" id="JAMQYH010000041">
    <property type="protein sequence ID" value="KAJ1684286.1"/>
    <property type="molecule type" value="Genomic_DNA"/>
</dbReference>
<dbReference type="PIRSF" id="PIRSF015626">
    <property type="entry name" value="FdhD"/>
    <property type="match status" value="1"/>
</dbReference>
<protein>
    <recommendedName>
        <fullName evidence="5">Sulfur carrier protein FdhD</fullName>
    </recommendedName>
</protein>
<evidence type="ECO:0000256" key="1">
    <source>
        <dbReference type="ARBA" id="ARBA00022490"/>
    </source>
</evidence>